<keyword evidence="1" id="KW-0472">Membrane</keyword>
<feature type="transmembrane region" description="Helical" evidence="1">
    <location>
        <begin position="63"/>
        <end position="86"/>
    </location>
</feature>
<dbReference type="AlphaFoldDB" id="A0A7L5AFD4"/>
<evidence type="ECO:0000256" key="1">
    <source>
        <dbReference type="SAM" id="Phobius"/>
    </source>
</evidence>
<organism evidence="2 3">
    <name type="scientific">Marisediminicola antarctica</name>
    <dbReference type="NCBI Taxonomy" id="674079"/>
    <lineage>
        <taxon>Bacteria</taxon>
        <taxon>Bacillati</taxon>
        <taxon>Actinomycetota</taxon>
        <taxon>Actinomycetes</taxon>
        <taxon>Micrococcales</taxon>
        <taxon>Microbacteriaceae</taxon>
        <taxon>Marisediminicola</taxon>
    </lineage>
</organism>
<feature type="transmembrane region" description="Helical" evidence="1">
    <location>
        <begin position="31"/>
        <end position="51"/>
    </location>
</feature>
<dbReference type="KEGG" id="mant:BHD05_05420"/>
<keyword evidence="1" id="KW-0812">Transmembrane</keyword>
<keyword evidence="1" id="KW-1133">Transmembrane helix</keyword>
<dbReference type="RefSeq" id="WP_161885534.1">
    <property type="nucleotide sequence ID" value="NZ_CP017146.1"/>
</dbReference>
<reference evidence="2 3" key="1">
    <citation type="submission" date="2016-09" db="EMBL/GenBank/DDBJ databases">
        <title>Complete genome sequence of microbes from the polar regions.</title>
        <authorList>
            <person name="Liao L."/>
            <person name="Chen B."/>
        </authorList>
    </citation>
    <scope>NUCLEOTIDE SEQUENCE [LARGE SCALE GENOMIC DNA]</scope>
    <source>
        <strain evidence="2 3">ZS314</strain>
    </source>
</reference>
<proteinExistence type="predicted"/>
<evidence type="ECO:0000313" key="3">
    <source>
        <dbReference type="Proteomes" id="UP000464507"/>
    </source>
</evidence>
<name>A0A7L5AFD4_9MICO</name>
<dbReference type="EMBL" id="CP017146">
    <property type="protein sequence ID" value="QHO69173.1"/>
    <property type="molecule type" value="Genomic_DNA"/>
</dbReference>
<evidence type="ECO:0000313" key="2">
    <source>
        <dbReference type="EMBL" id="QHO69173.1"/>
    </source>
</evidence>
<protein>
    <submittedName>
        <fullName evidence="2">Uncharacterized protein</fullName>
    </submittedName>
</protein>
<dbReference type="Proteomes" id="UP000464507">
    <property type="component" value="Chromosome"/>
</dbReference>
<feature type="transmembrane region" description="Helical" evidence="1">
    <location>
        <begin position="7"/>
        <end position="25"/>
    </location>
</feature>
<accession>A0A7L5AFD4</accession>
<dbReference type="OrthoDB" id="5119263at2"/>
<keyword evidence="3" id="KW-1185">Reference proteome</keyword>
<gene>
    <name evidence="2" type="ORF">BHD05_05420</name>
</gene>
<sequence>MAAHLSTAIPVWVAAAIGALLIGLFAPPDEYLIWIAVAMASAVLLTFVIQVATTQKKGFVDRIMLSVGGAILVLAAATGVLSLVAAG</sequence>